<dbReference type="OrthoDB" id="9131041at2"/>
<accession>A0A345PME3</accession>
<dbReference type="NCBIfam" id="TIGR02705">
    <property type="entry name" value="nudix_YtkD"/>
    <property type="match status" value="1"/>
</dbReference>
<dbReference type="PROSITE" id="PS00893">
    <property type="entry name" value="NUDIX_BOX"/>
    <property type="match status" value="1"/>
</dbReference>
<keyword evidence="4 6" id="KW-0378">Hydrolase</keyword>
<comment type="similarity">
    <text evidence="2 6">Belongs to the Nudix hydrolase family.</text>
</comment>
<evidence type="ECO:0000256" key="6">
    <source>
        <dbReference type="RuleBase" id="RU003476"/>
    </source>
</evidence>
<dbReference type="PANTHER" id="PTHR43758">
    <property type="entry name" value="7,8-DIHYDRO-8-OXOGUANINE TRIPHOSPHATASE"/>
    <property type="match status" value="1"/>
</dbReference>
<dbReference type="InterPro" id="IPR020084">
    <property type="entry name" value="NUDIX_hydrolase_CS"/>
</dbReference>
<keyword evidence="3" id="KW-0479">Metal-binding</keyword>
<organism evidence="8 9">
    <name type="scientific">Oceanobacillus zhaokaii</name>
    <dbReference type="NCBI Taxonomy" id="2052660"/>
    <lineage>
        <taxon>Bacteria</taxon>
        <taxon>Bacillati</taxon>
        <taxon>Bacillota</taxon>
        <taxon>Bacilli</taxon>
        <taxon>Bacillales</taxon>
        <taxon>Bacillaceae</taxon>
        <taxon>Oceanobacillus</taxon>
    </lineage>
</organism>
<keyword evidence="9" id="KW-1185">Reference proteome</keyword>
<dbReference type="Proteomes" id="UP000253908">
    <property type="component" value="Chromosome"/>
</dbReference>
<evidence type="ECO:0000259" key="7">
    <source>
        <dbReference type="PROSITE" id="PS51462"/>
    </source>
</evidence>
<evidence type="ECO:0000256" key="4">
    <source>
        <dbReference type="ARBA" id="ARBA00022801"/>
    </source>
</evidence>
<dbReference type="GO" id="GO:0016818">
    <property type="term" value="F:hydrolase activity, acting on acid anhydrides, in phosphorus-containing anhydrides"/>
    <property type="evidence" value="ECO:0007669"/>
    <property type="project" value="TreeGrafter"/>
</dbReference>
<comment type="cofactor">
    <cofactor evidence="1">
        <name>Mg(2+)</name>
        <dbReference type="ChEBI" id="CHEBI:18420"/>
    </cofactor>
</comment>
<evidence type="ECO:0000313" key="8">
    <source>
        <dbReference type="EMBL" id="AXI11173.1"/>
    </source>
</evidence>
<feature type="domain" description="Nudix hydrolase" evidence="7">
    <location>
        <begin position="21"/>
        <end position="160"/>
    </location>
</feature>
<dbReference type="CDD" id="cd04665">
    <property type="entry name" value="NUDIX_RppH"/>
    <property type="match status" value="1"/>
</dbReference>
<dbReference type="PRINTS" id="PR00502">
    <property type="entry name" value="NUDIXFAMILY"/>
</dbReference>
<dbReference type="KEGG" id="ocn:CUC15_13220"/>
<evidence type="ECO:0000256" key="2">
    <source>
        <dbReference type="ARBA" id="ARBA00005582"/>
    </source>
</evidence>
<gene>
    <name evidence="8" type="primary">ytkD</name>
    <name evidence="8" type="ORF">CUC15_13220</name>
</gene>
<reference evidence="9" key="1">
    <citation type="submission" date="2017-11" db="EMBL/GenBank/DDBJ databases">
        <authorList>
            <person name="Zhu W."/>
        </authorList>
    </citation>
    <scope>NUCLEOTIDE SEQUENCE [LARGE SCALE GENOMIC DNA]</scope>
    <source>
        <strain evidence="9">160</strain>
    </source>
</reference>
<dbReference type="GO" id="GO:0046872">
    <property type="term" value="F:metal ion binding"/>
    <property type="evidence" value="ECO:0007669"/>
    <property type="project" value="UniProtKB-KW"/>
</dbReference>
<keyword evidence="5" id="KW-0460">Magnesium</keyword>
<dbReference type="InterPro" id="IPR020476">
    <property type="entry name" value="Nudix_hydrolase"/>
</dbReference>
<dbReference type="EMBL" id="CP024848">
    <property type="protein sequence ID" value="AXI11173.1"/>
    <property type="molecule type" value="Genomic_DNA"/>
</dbReference>
<dbReference type="PANTHER" id="PTHR43758:SF8">
    <property type="entry name" value="8-OXO-DGTP DIPHOSPHATASE YTKD-RELATED"/>
    <property type="match status" value="1"/>
</dbReference>
<dbReference type="InterPro" id="IPR015797">
    <property type="entry name" value="NUDIX_hydrolase-like_dom_sf"/>
</dbReference>
<dbReference type="AlphaFoldDB" id="A0A345PME3"/>
<evidence type="ECO:0000313" key="9">
    <source>
        <dbReference type="Proteomes" id="UP000253908"/>
    </source>
</evidence>
<protein>
    <submittedName>
        <fullName evidence="8">Nucleoside triphosphatase YtkD</fullName>
    </submittedName>
</protein>
<dbReference type="InterPro" id="IPR000086">
    <property type="entry name" value="NUDIX_hydrolase_dom"/>
</dbReference>
<dbReference type="Gene3D" id="3.90.79.10">
    <property type="entry name" value="Nucleoside Triphosphate Pyrophosphohydrolase"/>
    <property type="match status" value="1"/>
</dbReference>
<sequence length="161" mass="18623">MKIFRDYYNNEVKLSFDDHPFSKEPKHVWVICKHQGNWLLTKHSERGLEFPGGKIEIGETAEQAAIREVKEETGGTVDSIVYIGQYIVYGKSDTVIKNVYCANVDQLINQPTYFETEGPQLLETIPQNVRFNEQYSFVMKDGVLEHCMEYIQNKSISLRPV</sequence>
<name>A0A345PME3_9BACI</name>
<evidence type="ECO:0000256" key="5">
    <source>
        <dbReference type="ARBA" id="ARBA00022842"/>
    </source>
</evidence>
<dbReference type="Pfam" id="PF00293">
    <property type="entry name" value="NUDIX"/>
    <property type="match status" value="1"/>
</dbReference>
<dbReference type="GO" id="GO:0005737">
    <property type="term" value="C:cytoplasm"/>
    <property type="evidence" value="ECO:0007669"/>
    <property type="project" value="TreeGrafter"/>
</dbReference>
<evidence type="ECO:0000256" key="1">
    <source>
        <dbReference type="ARBA" id="ARBA00001946"/>
    </source>
</evidence>
<dbReference type="InterPro" id="IPR014078">
    <property type="entry name" value="Nudix_YtkD"/>
</dbReference>
<dbReference type="SUPFAM" id="SSF55811">
    <property type="entry name" value="Nudix"/>
    <property type="match status" value="1"/>
</dbReference>
<proteinExistence type="inferred from homology"/>
<dbReference type="PROSITE" id="PS51462">
    <property type="entry name" value="NUDIX"/>
    <property type="match status" value="1"/>
</dbReference>
<evidence type="ECO:0000256" key="3">
    <source>
        <dbReference type="ARBA" id="ARBA00022723"/>
    </source>
</evidence>